<dbReference type="AlphaFoldDB" id="A0A7Y9GDD4"/>
<reference evidence="3 4" key="1">
    <citation type="submission" date="2020-07" db="EMBL/GenBank/DDBJ databases">
        <title>Sequencing the genomes of 1000 actinobacteria strains.</title>
        <authorList>
            <person name="Klenk H.-P."/>
        </authorList>
    </citation>
    <scope>NUCLEOTIDE SEQUENCE [LARGE SCALE GENOMIC DNA]</scope>
    <source>
        <strain evidence="3 4">DSM 43461</strain>
    </source>
</reference>
<organism evidence="3 4">
    <name type="scientific">Actinomadura citrea</name>
    <dbReference type="NCBI Taxonomy" id="46158"/>
    <lineage>
        <taxon>Bacteria</taxon>
        <taxon>Bacillati</taxon>
        <taxon>Actinomycetota</taxon>
        <taxon>Actinomycetes</taxon>
        <taxon>Streptosporangiales</taxon>
        <taxon>Thermomonosporaceae</taxon>
        <taxon>Actinomadura</taxon>
    </lineage>
</organism>
<feature type="region of interest" description="Disordered" evidence="1">
    <location>
        <begin position="134"/>
        <end position="167"/>
    </location>
</feature>
<evidence type="ECO:0000256" key="2">
    <source>
        <dbReference type="SAM" id="SignalP"/>
    </source>
</evidence>
<feature type="region of interest" description="Disordered" evidence="1">
    <location>
        <begin position="245"/>
        <end position="265"/>
    </location>
</feature>
<comment type="caution">
    <text evidence="3">The sequence shown here is derived from an EMBL/GenBank/DDBJ whole genome shotgun (WGS) entry which is preliminary data.</text>
</comment>
<feature type="chain" id="PRO_5030855721" description="TPM domain-containing protein" evidence="2">
    <location>
        <begin position="31"/>
        <end position="439"/>
    </location>
</feature>
<keyword evidence="2" id="KW-0732">Signal</keyword>
<keyword evidence="4" id="KW-1185">Reference proteome</keyword>
<dbReference type="EMBL" id="JACCBT010000001">
    <property type="protein sequence ID" value="NYE14430.1"/>
    <property type="molecule type" value="Genomic_DNA"/>
</dbReference>
<evidence type="ECO:0000313" key="4">
    <source>
        <dbReference type="Proteomes" id="UP000591272"/>
    </source>
</evidence>
<gene>
    <name evidence="3" type="ORF">BJ999_004726</name>
</gene>
<dbReference type="RefSeq" id="WP_179835302.1">
    <property type="nucleotide sequence ID" value="NZ_BMRD01000008.1"/>
</dbReference>
<evidence type="ECO:0008006" key="5">
    <source>
        <dbReference type="Google" id="ProtNLM"/>
    </source>
</evidence>
<proteinExistence type="predicted"/>
<sequence>MRRLPVVPRFPVVLAALALSALAVVPGAAAADEPPPHAYHRLDRVGAALAEDPLFVDPDLAQALGAPDRARLRAAVAGTAKRLGAPAYVVVMPNPSQSESQGRDDAFLFMLHDRSRRDGLYVMADSHGHLESEAFNVPRRGRSSLDDLDEEDEPGAATPADSERPFDGLADRIVRRLDRHAAAPSASPTMPRLYSTPDPFGQENTLRPDEPEITAPLLTGLLLAGPAGAAILYWLGLGVLALRRGGRPRSPSRQRAGRHAEARTRPSMHWLRRHGAKDLEGLRRLLTTAGGEQGRDYAVSAYDAAQILYDDAKDDESKAADLVGAIVLARQGRIALTRDVASPPSPCLVNPLHGGSVVRRRVRKLEKKHGGALPRPCPLCANCRDLDERQGLDERRLLQIPGPDGHRPHTLVPGVWRDTAWGAHGKTFLPRVMRYLGVD</sequence>
<feature type="compositionally biased region" description="Basic residues" evidence="1">
    <location>
        <begin position="245"/>
        <end position="257"/>
    </location>
</feature>
<evidence type="ECO:0000313" key="3">
    <source>
        <dbReference type="EMBL" id="NYE14430.1"/>
    </source>
</evidence>
<accession>A0A7Y9GDD4</accession>
<protein>
    <recommendedName>
        <fullName evidence="5">TPM domain-containing protein</fullName>
    </recommendedName>
</protein>
<feature type="signal peptide" evidence="2">
    <location>
        <begin position="1"/>
        <end position="30"/>
    </location>
</feature>
<dbReference type="Proteomes" id="UP000591272">
    <property type="component" value="Unassembled WGS sequence"/>
</dbReference>
<feature type="region of interest" description="Disordered" evidence="1">
    <location>
        <begin position="180"/>
        <end position="209"/>
    </location>
</feature>
<evidence type="ECO:0000256" key="1">
    <source>
        <dbReference type="SAM" id="MobiDB-lite"/>
    </source>
</evidence>
<name>A0A7Y9GDD4_9ACTN</name>